<organism evidence="1 2">
    <name type="scientific">Amblyomma americanum</name>
    <name type="common">Lone star tick</name>
    <dbReference type="NCBI Taxonomy" id="6943"/>
    <lineage>
        <taxon>Eukaryota</taxon>
        <taxon>Metazoa</taxon>
        <taxon>Ecdysozoa</taxon>
        <taxon>Arthropoda</taxon>
        <taxon>Chelicerata</taxon>
        <taxon>Arachnida</taxon>
        <taxon>Acari</taxon>
        <taxon>Parasitiformes</taxon>
        <taxon>Ixodida</taxon>
        <taxon>Ixodoidea</taxon>
        <taxon>Ixodidae</taxon>
        <taxon>Amblyomminae</taxon>
        <taxon>Amblyomma</taxon>
    </lineage>
</organism>
<comment type="caution">
    <text evidence="1">The sequence shown here is derived from an EMBL/GenBank/DDBJ whole genome shotgun (WGS) entry which is preliminary data.</text>
</comment>
<accession>A0AAQ4DKE6</accession>
<dbReference type="AlphaFoldDB" id="A0AAQ4DKE6"/>
<name>A0AAQ4DKE6_AMBAM</name>
<evidence type="ECO:0000313" key="2">
    <source>
        <dbReference type="Proteomes" id="UP001321473"/>
    </source>
</evidence>
<dbReference type="EMBL" id="JARKHS020029677">
    <property type="protein sequence ID" value="KAK8762936.1"/>
    <property type="molecule type" value="Genomic_DNA"/>
</dbReference>
<gene>
    <name evidence="1" type="ORF">V5799_034450</name>
</gene>
<proteinExistence type="predicted"/>
<evidence type="ECO:0000313" key="1">
    <source>
        <dbReference type="EMBL" id="KAK8762936.1"/>
    </source>
</evidence>
<sequence>MSATSAGKEFSNTCGMADVSPSKNTRLSYLHTLILYPTALRLTFVPQAFLDNIKGVVDLFLLGDIQLQDVYVREALEVFGSVTVGAQTAGEDLEAIAGQSLGQPVTESRVASCVMQ</sequence>
<dbReference type="Proteomes" id="UP001321473">
    <property type="component" value="Unassembled WGS sequence"/>
</dbReference>
<protein>
    <submittedName>
        <fullName evidence="1">Uncharacterized protein</fullName>
    </submittedName>
</protein>
<reference evidence="1 2" key="1">
    <citation type="journal article" date="2023" name="Arcadia Sci">
        <title>De novo assembly of a long-read Amblyomma americanum tick genome.</title>
        <authorList>
            <person name="Chou S."/>
            <person name="Poskanzer K.E."/>
            <person name="Rollins M."/>
            <person name="Thuy-Boun P.S."/>
        </authorList>
    </citation>
    <scope>NUCLEOTIDE SEQUENCE [LARGE SCALE GENOMIC DNA]</scope>
    <source>
        <strain evidence="1">F_SG_1</strain>
        <tissue evidence="1">Salivary glands</tissue>
    </source>
</reference>
<keyword evidence="2" id="KW-1185">Reference proteome</keyword>